<evidence type="ECO:0000313" key="1">
    <source>
        <dbReference type="EMBL" id="SUX35280.1"/>
    </source>
</evidence>
<dbReference type="EMBL" id="UFVD01000002">
    <property type="protein sequence ID" value="SUX35280.1"/>
    <property type="molecule type" value="Genomic_DNA"/>
</dbReference>
<dbReference type="InterPro" id="IPR015424">
    <property type="entry name" value="PyrdxlP-dep_Trfase"/>
</dbReference>
<dbReference type="AlphaFoldDB" id="A0A381F3G9"/>
<dbReference type="SUPFAM" id="SSF53383">
    <property type="entry name" value="PLP-dependent transferases"/>
    <property type="match status" value="1"/>
</dbReference>
<sequence>MLRNRLNLKNSDIKNIPLFIVGPYEHHSNEVSARLALCECVRIKFDNNKNVDMNMLEDVLKKNQNREIIASFNVSSNVTGIF</sequence>
<dbReference type="Gene3D" id="3.40.640.10">
    <property type="entry name" value="Type I PLP-dependent aspartate aminotransferase-like (Major domain)"/>
    <property type="match status" value="1"/>
</dbReference>
<keyword evidence="1" id="KW-0032">Aminotransferase</keyword>
<reference evidence="1 2" key="1">
    <citation type="submission" date="2018-06" db="EMBL/GenBank/DDBJ databases">
        <authorList>
            <consortium name="Pathogen Informatics"/>
            <person name="Doyle S."/>
        </authorList>
    </citation>
    <scope>NUCLEOTIDE SEQUENCE [LARGE SCALE GENOMIC DNA]</scope>
    <source>
        <strain evidence="1 2">NCTC12475</strain>
    </source>
</reference>
<keyword evidence="2" id="KW-1185">Reference proteome</keyword>
<dbReference type="PANTHER" id="PTHR43686">
    <property type="entry name" value="SULFURTRANSFERASE-RELATED"/>
    <property type="match status" value="1"/>
</dbReference>
<accession>A0A381F3G9</accession>
<dbReference type="GO" id="GO:0008483">
    <property type="term" value="F:transaminase activity"/>
    <property type="evidence" value="ECO:0007669"/>
    <property type="project" value="UniProtKB-KW"/>
</dbReference>
<name>A0A381F3G9_9BACT</name>
<protein>
    <submittedName>
        <fullName evidence="1">NifS-like aminotransferase</fullName>
    </submittedName>
</protein>
<gene>
    <name evidence="1" type="ORF">NCTC12475_01834</name>
</gene>
<dbReference type="InterPro" id="IPR015421">
    <property type="entry name" value="PyrdxlP-dep_Trfase_major"/>
</dbReference>
<keyword evidence="1" id="KW-0808">Transferase</keyword>
<dbReference type="PANTHER" id="PTHR43686:SF1">
    <property type="entry name" value="AMINOTRAN_5 DOMAIN-CONTAINING PROTEIN"/>
    <property type="match status" value="1"/>
</dbReference>
<proteinExistence type="predicted"/>
<organism evidence="1 2">
    <name type="scientific">Campylobacter sputorum subsp. sputorum</name>
    <dbReference type="NCBI Taxonomy" id="32024"/>
    <lineage>
        <taxon>Bacteria</taxon>
        <taxon>Pseudomonadati</taxon>
        <taxon>Campylobacterota</taxon>
        <taxon>Epsilonproteobacteria</taxon>
        <taxon>Campylobacterales</taxon>
        <taxon>Campylobacteraceae</taxon>
        <taxon>Campylobacter</taxon>
    </lineage>
</organism>
<evidence type="ECO:0000313" key="2">
    <source>
        <dbReference type="Proteomes" id="UP000254920"/>
    </source>
</evidence>
<dbReference type="Proteomes" id="UP000254920">
    <property type="component" value="Unassembled WGS sequence"/>
</dbReference>